<accession>A0A6A6UGG2</accession>
<dbReference type="AlphaFoldDB" id="A0A6A6UGG2"/>
<organism evidence="1 2">
    <name type="scientific">Microthyrium microscopicum</name>
    <dbReference type="NCBI Taxonomy" id="703497"/>
    <lineage>
        <taxon>Eukaryota</taxon>
        <taxon>Fungi</taxon>
        <taxon>Dikarya</taxon>
        <taxon>Ascomycota</taxon>
        <taxon>Pezizomycotina</taxon>
        <taxon>Dothideomycetes</taxon>
        <taxon>Dothideomycetes incertae sedis</taxon>
        <taxon>Microthyriales</taxon>
        <taxon>Microthyriaceae</taxon>
        <taxon>Microthyrium</taxon>
    </lineage>
</organism>
<keyword evidence="2" id="KW-1185">Reference proteome</keyword>
<reference evidence="1" key="1">
    <citation type="journal article" date="2020" name="Stud. Mycol.">
        <title>101 Dothideomycetes genomes: a test case for predicting lifestyles and emergence of pathogens.</title>
        <authorList>
            <person name="Haridas S."/>
            <person name="Albert R."/>
            <person name="Binder M."/>
            <person name="Bloem J."/>
            <person name="Labutti K."/>
            <person name="Salamov A."/>
            <person name="Andreopoulos B."/>
            <person name="Baker S."/>
            <person name="Barry K."/>
            <person name="Bills G."/>
            <person name="Bluhm B."/>
            <person name="Cannon C."/>
            <person name="Castanera R."/>
            <person name="Culley D."/>
            <person name="Daum C."/>
            <person name="Ezra D."/>
            <person name="Gonzalez J."/>
            <person name="Henrissat B."/>
            <person name="Kuo A."/>
            <person name="Liang C."/>
            <person name="Lipzen A."/>
            <person name="Lutzoni F."/>
            <person name="Magnuson J."/>
            <person name="Mondo S."/>
            <person name="Nolan M."/>
            <person name="Ohm R."/>
            <person name="Pangilinan J."/>
            <person name="Park H.-J."/>
            <person name="Ramirez L."/>
            <person name="Alfaro M."/>
            <person name="Sun H."/>
            <person name="Tritt A."/>
            <person name="Yoshinaga Y."/>
            <person name="Zwiers L.-H."/>
            <person name="Turgeon B."/>
            <person name="Goodwin S."/>
            <person name="Spatafora J."/>
            <person name="Crous P."/>
            <person name="Grigoriev I."/>
        </authorList>
    </citation>
    <scope>NUCLEOTIDE SEQUENCE</scope>
    <source>
        <strain evidence="1">CBS 115976</strain>
    </source>
</reference>
<dbReference type="EMBL" id="MU004234">
    <property type="protein sequence ID" value="KAF2670523.1"/>
    <property type="molecule type" value="Genomic_DNA"/>
</dbReference>
<gene>
    <name evidence="1" type="ORF">BT63DRAFT_439540</name>
</gene>
<sequence length="197" mass="21471">MTFQDNHCLSFAANLCSRKSKSAMLESQGKLKMDIAPQSHRKSIANSRKPNDFAGIGSHLQGNLNTIRRPDDNFIFVSPTLDLEDLELGDVPTKPHLRTYIATGQGYCSEPPRHSIPQIVLVIRDDCSLANGLHLTGDWWRPQQGAHMAAVTSAASSICPPSSSSDASPIFTPNSTANYSIPDTTIPFHHESDTEAT</sequence>
<evidence type="ECO:0000313" key="2">
    <source>
        <dbReference type="Proteomes" id="UP000799302"/>
    </source>
</evidence>
<dbReference type="Proteomes" id="UP000799302">
    <property type="component" value="Unassembled WGS sequence"/>
</dbReference>
<proteinExistence type="predicted"/>
<evidence type="ECO:0000313" key="1">
    <source>
        <dbReference type="EMBL" id="KAF2670523.1"/>
    </source>
</evidence>
<name>A0A6A6UGG2_9PEZI</name>
<protein>
    <submittedName>
        <fullName evidence="1">Uncharacterized protein</fullName>
    </submittedName>
</protein>